<feature type="chain" id="PRO_5025572325" description="Glycosyl hydrolase family 43" evidence="1">
    <location>
        <begin position="23"/>
        <end position="370"/>
    </location>
</feature>
<gene>
    <name evidence="2" type="ORF">PDESU_05140</name>
</gene>
<dbReference type="Gene3D" id="2.115.10.20">
    <property type="entry name" value="Glycosyl hydrolase domain, family 43"/>
    <property type="match status" value="1"/>
</dbReference>
<proteinExistence type="predicted"/>
<dbReference type="PROSITE" id="PS51257">
    <property type="entry name" value="PROKAR_LIPOPROTEIN"/>
    <property type="match status" value="1"/>
</dbReference>
<dbReference type="SUPFAM" id="SSF75005">
    <property type="entry name" value="Arabinanase/levansucrase/invertase"/>
    <property type="match status" value="1"/>
</dbReference>
<dbReference type="AlphaFoldDB" id="A0A6C2U9I9"/>
<dbReference type="EMBL" id="CAAHFG010000003">
    <property type="protein sequence ID" value="VGO16549.1"/>
    <property type="molecule type" value="Genomic_DNA"/>
</dbReference>
<accession>A0A6C2U9I9</accession>
<reference evidence="2 3" key="1">
    <citation type="submission" date="2019-04" db="EMBL/GenBank/DDBJ databases">
        <authorList>
            <person name="Van Vliet M D."/>
        </authorList>
    </citation>
    <scope>NUCLEOTIDE SEQUENCE [LARGE SCALE GENOMIC DNA]</scope>
    <source>
        <strain evidence="2 3">F1</strain>
    </source>
</reference>
<evidence type="ECO:0000313" key="3">
    <source>
        <dbReference type="Proteomes" id="UP000366872"/>
    </source>
</evidence>
<feature type="signal peptide" evidence="1">
    <location>
        <begin position="1"/>
        <end position="22"/>
    </location>
</feature>
<keyword evidence="3" id="KW-1185">Reference proteome</keyword>
<organism evidence="2 3">
    <name type="scientific">Pontiella desulfatans</name>
    <dbReference type="NCBI Taxonomy" id="2750659"/>
    <lineage>
        <taxon>Bacteria</taxon>
        <taxon>Pseudomonadati</taxon>
        <taxon>Kiritimatiellota</taxon>
        <taxon>Kiritimatiellia</taxon>
        <taxon>Kiritimatiellales</taxon>
        <taxon>Pontiellaceae</taxon>
        <taxon>Pontiella</taxon>
    </lineage>
</organism>
<evidence type="ECO:0000313" key="2">
    <source>
        <dbReference type="EMBL" id="VGO16549.1"/>
    </source>
</evidence>
<evidence type="ECO:0008006" key="4">
    <source>
        <dbReference type="Google" id="ProtNLM"/>
    </source>
</evidence>
<keyword evidence="1" id="KW-0732">Signal</keyword>
<protein>
    <recommendedName>
        <fullName evidence="4">Glycosyl hydrolase family 43</fullName>
    </recommendedName>
</protein>
<sequence>MNVLKVMLMGVAITACSVSAGASDWNMDLSDRLGVVPVDGGFKQEGYWVWGSSIVKGDDGKYHMYVSRWPKSLKFHPGWMVASEIVHAVSDTAVGPYAFSDVALGKRHPQYWDGCTQHNPKVFRHGDTYILFYTGSTHPFDDAVNHPDEVVLNSKYSIVGRSNKRIGVATAKSPYGPWTRMDAPVLDTKPGTFYSFLTSNPTPIINNDGSVLLIFKSRKHNDQFPYHSDMMLGVAKAPHFTGPYTVAMDEPIFSETRFGVVEDPYLWKDESGYHMLAKDMKGKIAGKHHAGIVAHSKDGLNWEIGEHPLAYTKHIKWDDGTEGEMGQLERVQGLIEDGVLTHLSFAVMDGPGGFGNGKNTWNIVVPIKPE</sequence>
<name>A0A6C2U9I9_PONDE</name>
<evidence type="ECO:0000256" key="1">
    <source>
        <dbReference type="SAM" id="SignalP"/>
    </source>
</evidence>
<dbReference type="Proteomes" id="UP000366872">
    <property type="component" value="Unassembled WGS sequence"/>
</dbReference>
<dbReference type="InterPro" id="IPR023296">
    <property type="entry name" value="Glyco_hydro_beta-prop_sf"/>
</dbReference>
<dbReference type="CDD" id="cd08994">
    <property type="entry name" value="GH43_62_32_68_117_130-like"/>
    <property type="match status" value="1"/>
</dbReference>
<dbReference type="RefSeq" id="WP_136082043.1">
    <property type="nucleotide sequence ID" value="NZ_CAAHFG010000003.1"/>
</dbReference>